<evidence type="ECO:0000313" key="2">
    <source>
        <dbReference type="Proteomes" id="UP001147782"/>
    </source>
</evidence>
<evidence type="ECO:0000313" key="1">
    <source>
        <dbReference type="EMBL" id="KAJ5369947.1"/>
    </source>
</evidence>
<name>A0A9W9S1G6_9EURO</name>
<dbReference type="InterPro" id="IPR023393">
    <property type="entry name" value="START-like_dom_sf"/>
</dbReference>
<dbReference type="AlphaFoldDB" id="A0A9W9S1G6"/>
<dbReference type="Pfam" id="PF10604">
    <property type="entry name" value="Polyketide_cyc2"/>
    <property type="match status" value="1"/>
</dbReference>
<proteinExistence type="predicted"/>
<dbReference type="Proteomes" id="UP001147782">
    <property type="component" value="Unassembled WGS sequence"/>
</dbReference>
<reference evidence="1" key="2">
    <citation type="journal article" date="2023" name="IMA Fungus">
        <title>Comparative genomic study of the Penicillium genus elucidates a diverse pangenome and 15 lateral gene transfer events.</title>
        <authorList>
            <person name="Petersen C."/>
            <person name="Sorensen T."/>
            <person name="Nielsen M.R."/>
            <person name="Sondergaard T.E."/>
            <person name="Sorensen J.L."/>
            <person name="Fitzpatrick D.A."/>
            <person name="Frisvad J.C."/>
            <person name="Nielsen K.L."/>
        </authorList>
    </citation>
    <scope>NUCLEOTIDE SEQUENCE</scope>
    <source>
        <strain evidence="1">IBT 29864</strain>
    </source>
</reference>
<dbReference type="GeneID" id="81438147"/>
<reference evidence="1" key="1">
    <citation type="submission" date="2022-11" db="EMBL/GenBank/DDBJ databases">
        <authorList>
            <person name="Petersen C."/>
        </authorList>
    </citation>
    <scope>NUCLEOTIDE SEQUENCE</scope>
    <source>
        <strain evidence="1">IBT 29864</strain>
    </source>
</reference>
<sequence length="179" mass="20776">MPTTREIERMSADLPKEDTYIVTNVITVDVPLDFVWENLPKNLDFSQVMQPYGWLPGAWTWETSENFNETGSSITYTMTDNSTVEETIIKRDTASRHYVYACLPPIPGFDFWQGNLFYKDAGNGKTTVIWRYWLKPKDNFLSKIVVARLLKLFIWKGYTVKAASGMKSEIERLYIHQKG</sequence>
<dbReference type="RefSeq" id="XP_056554381.1">
    <property type="nucleotide sequence ID" value="XM_056698968.1"/>
</dbReference>
<accession>A0A9W9S1G6</accession>
<protein>
    <submittedName>
        <fullName evidence="1">Uncharacterized protein</fullName>
    </submittedName>
</protein>
<dbReference type="EMBL" id="JAPZBS010000005">
    <property type="protein sequence ID" value="KAJ5369947.1"/>
    <property type="molecule type" value="Genomic_DNA"/>
</dbReference>
<keyword evidence="2" id="KW-1185">Reference proteome</keyword>
<gene>
    <name evidence="1" type="ORF">N7496_006039</name>
</gene>
<dbReference type="SUPFAM" id="SSF55961">
    <property type="entry name" value="Bet v1-like"/>
    <property type="match status" value="1"/>
</dbReference>
<dbReference type="InterPro" id="IPR019587">
    <property type="entry name" value="Polyketide_cyclase/dehydratase"/>
</dbReference>
<dbReference type="Gene3D" id="3.30.530.20">
    <property type="match status" value="1"/>
</dbReference>
<dbReference type="OrthoDB" id="4442732at2759"/>
<organism evidence="1 2">
    <name type="scientific">Penicillium cataractarum</name>
    <dbReference type="NCBI Taxonomy" id="2100454"/>
    <lineage>
        <taxon>Eukaryota</taxon>
        <taxon>Fungi</taxon>
        <taxon>Dikarya</taxon>
        <taxon>Ascomycota</taxon>
        <taxon>Pezizomycotina</taxon>
        <taxon>Eurotiomycetes</taxon>
        <taxon>Eurotiomycetidae</taxon>
        <taxon>Eurotiales</taxon>
        <taxon>Aspergillaceae</taxon>
        <taxon>Penicillium</taxon>
    </lineage>
</organism>
<comment type="caution">
    <text evidence="1">The sequence shown here is derived from an EMBL/GenBank/DDBJ whole genome shotgun (WGS) entry which is preliminary data.</text>
</comment>